<reference evidence="7 8" key="1">
    <citation type="submission" date="2024-03" db="EMBL/GenBank/DDBJ databases">
        <title>The Acrasis kona genome and developmental transcriptomes reveal deep origins of eukaryotic multicellular pathways.</title>
        <authorList>
            <person name="Sheikh S."/>
            <person name="Fu C.-J."/>
            <person name="Brown M.W."/>
            <person name="Baldauf S.L."/>
        </authorList>
    </citation>
    <scope>NUCLEOTIDE SEQUENCE [LARGE SCALE GENOMIC DNA]</scope>
    <source>
        <strain evidence="7 8">ATCC MYA-3509</strain>
    </source>
</reference>
<keyword evidence="3 6" id="KW-1133">Transmembrane helix</keyword>
<keyword evidence="8" id="KW-1185">Reference proteome</keyword>
<comment type="caution">
    <text evidence="7">The sequence shown here is derived from an EMBL/GenBank/DDBJ whole genome shotgun (WGS) entry which is preliminary data.</text>
</comment>
<evidence type="ECO:0000256" key="5">
    <source>
        <dbReference type="ARBA" id="ARBA00023329"/>
    </source>
</evidence>
<organism evidence="7 8">
    <name type="scientific">Acrasis kona</name>
    <dbReference type="NCBI Taxonomy" id="1008807"/>
    <lineage>
        <taxon>Eukaryota</taxon>
        <taxon>Discoba</taxon>
        <taxon>Heterolobosea</taxon>
        <taxon>Tetramitia</taxon>
        <taxon>Eutetramitia</taxon>
        <taxon>Acrasidae</taxon>
        <taxon>Acrasis</taxon>
    </lineage>
</organism>
<dbReference type="Proteomes" id="UP001431209">
    <property type="component" value="Unassembled WGS sequence"/>
</dbReference>
<dbReference type="PANTHER" id="PTHR31792">
    <property type="entry name" value="VACUOLAR ATPASE ASSEMBLY INTEGRAL MEMBRANE PROTEIN VMA21"/>
    <property type="match status" value="1"/>
</dbReference>
<dbReference type="PANTHER" id="PTHR31792:SF3">
    <property type="entry name" value="VACUOLAR ATPASE ASSEMBLY INTEGRAL MEMBRANE PROTEIN VMA21"/>
    <property type="match status" value="1"/>
</dbReference>
<name>A0AAW2Z5V2_9EUKA</name>
<evidence type="ECO:0000256" key="4">
    <source>
        <dbReference type="ARBA" id="ARBA00023136"/>
    </source>
</evidence>
<evidence type="ECO:0000256" key="3">
    <source>
        <dbReference type="ARBA" id="ARBA00022989"/>
    </source>
</evidence>
<dbReference type="Pfam" id="PF09446">
    <property type="entry name" value="VMA21"/>
    <property type="match status" value="1"/>
</dbReference>
<evidence type="ECO:0000256" key="1">
    <source>
        <dbReference type="ARBA" id="ARBA00022692"/>
    </source>
</evidence>
<sequence length="149" mass="17221">MENAKGDAQIPDIASTEKKAQINTRLPPNPNFFVTLSNPVNRGVMFKFWFTTISMFTIPILAYYLFNNYLFNGIIIQLTHGQRVTWSGVVAVVVVNIIMISYAIMAITTEEDKPRGQNHEKELEALKEQLYKHYGYTYREVEQLNKKNQ</sequence>
<feature type="transmembrane region" description="Helical" evidence="6">
    <location>
        <begin position="48"/>
        <end position="66"/>
    </location>
</feature>
<keyword evidence="4 6" id="KW-0472">Membrane</keyword>
<accession>A0AAW2Z5V2</accession>
<dbReference type="GO" id="GO:0005789">
    <property type="term" value="C:endoplasmic reticulum membrane"/>
    <property type="evidence" value="ECO:0007669"/>
    <property type="project" value="TreeGrafter"/>
</dbReference>
<protein>
    <submittedName>
        <fullName evidence="7">VMA21</fullName>
    </submittedName>
</protein>
<evidence type="ECO:0000313" key="7">
    <source>
        <dbReference type="EMBL" id="KAL0485223.1"/>
    </source>
</evidence>
<keyword evidence="5" id="KW-0968">Cytoplasmic vesicle</keyword>
<evidence type="ECO:0000313" key="8">
    <source>
        <dbReference type="Proteomes" id="UP001431209"/>
    </source>
</evidence>
<dbReference type="InterPro" id="IPR019013">
    <property type="entry name" value="Vma21"/>
</dbReference>
<proteinExistence type="predicted"/>
<dbReference type="AlphaFoldDB" id="A0AAW2Z5V2"/>
<dbReference type="EMBL" id="JAOPGA020001121">
    <property type="protein sequence ID" value="KAL0485223.1"/>
    <property type="molecule type" value="Genomic_DNA"/>
</dbReference>
<evidence type="ECO:0000256" key="2">
    <source>
        <dbReference type="ARBA" id="ARBA00022824"/>
    </source>
</evidence>
<keyword evidence="1 6" id="KW-0812">Transmembrane</keyword>
<gene>
    <name evidence="7" type="ORF">AKO1_004271</name>
</gene>
<evidence type="ECO:0000256" key="6">
    <source>
        <dbReference type="SAM" id="Phobius"/>
    </source>
</evidence>
<dbReference type="GO" id="GO:0070072">
    <property type="term" value="P:vacuolar proton-transporting V-type ATPase complex assembly"/>
    <property type="evidence" value="ECO:0007669"/>
    <property type="project" value="InterPro"/>
</dbReference>
<dbReference type="GO" id="GO:0031410">
    <property type="term" value="C:cytoplasmic vesicle"/>
    <property type="evidence" value="ECO:0007669"/>
    <property type="project" value="UniProtKB-KW"/>
</dbReference>
<feature type="transmembrane region" description="Helical" evidence="6">
    <location>
        <begin position="86"/>
        <end position="107"/>
    </location>
</feature>
<keyword evidence="2" id="KW-0256">Endoplasmic reticulum</keyword>